<proteinExistence type="predicted"/>
<dbReference type="PANTHER" id="PTHR35370:SF4">
    <property type="entry name" value="TYPE VI SECRETION SYSTEM BASEPLATE SUBUNIT TSSF"/>
    <property type="match status" value="1"/>
</dbReference>
<dbReference type="RefSeq" id="WP_214300119.1">
    <property type="nucleotide sequence ID" value="NZ_JAHDYS010000013.1"/>
</dbReference>
<dbReference type="Proteomes" id="UP000784128">
    <property type="component" value="Unassembled WGS sequence"/>
</dbReference>
<dbReference type="PIRSF" id="PIRSF028304">
    <property type="entry name" value="UCP028304"/>
    <property type="match status" value="1"/>
</dbReference>
<dbReference type="NCBIfam" id="TIGR03359">
    <property type="entry name" value="VI_chp_6"/>
    <property type="match status" value="1"/>
</dbReference>
<comment type="caution">
    <text evidence="1">The sequence shown here is derived from an EMBL/GenBank/DDBJ whole genome shotgun (WGS) entry which is preliminary data.</text>
</comment>
<dbReference type="EMBL" id="JAHDYS010000013">
    <property type="protein sequence ID" value="MBT1072777.1"/>
    <property type="molecule type" value="Genomic_DNA"/>
</dbReference>
<sequence>MAESIFTGEHPRRSLSEEEVTNPFFHSDLSLLHEFAAEFASANPALAPLLDDKKTDPDVERLLEAVAFQNAMLRRKLADDFPELIKTLVQLILPHYLRPIPATTLIGFTPGSGLEQTITIPAGTQFASAPVDGTACRFTTTAAVELHPLRLSNATFTQLPGRMGEIRLDLALQGLPLSQWRPKSLRLFLGGDQATASELYLLLSRHVSRIILTPRDGGADCVLSANCLRQAGFIEGEELLSYPSQAFPGYRLLQEYFSTPQKFLCFDLDGWEQWRQRGEGSDFTVSFELESLSIGPQRIRSENFILHAVPAINLFAHDGDPVVVNHRSSRYPIRPSGPNPVHCQIFSVDRVTGYTRASGHQRDYLPFELFGGDINSDPIYHLQLAQSRQHGGYDVHIGLNVSREVTAAEGVSLSIDLTCTNGSLPEKLRVGDIREPLAALPDGVSACNITSINPGQNPPMGSGLLRQLTSHLYLNHLSLERVDHLKALLELYVFPGKNGAAGAANLKRIAGIESMTAAAGEQRINGIVMRGRHLSIRVRQDHFAGAGDMYLFGCVLDQFLGRSAAMNCYTRLELVETLRGGIWQWPPRLGNHPLH</sequence>
<evidence type="ECO:0000313" key="1">
    <source>
        <dbReference type="EMBL" id="MBT1072777.1"/>
    </source>
</evidence>
<dbReference type="Pfam" id="PF05947">
    <property type="entry name" value="T6SS_TssF"/>
    <property type="match status" value="1"/>
</dbReference>
<organism evidence="1 2">
    <name type="scientific">Pelotalea chapellei</name>
    <dbReference type="NCBI Taxonomy" id="44671"/>
    <lineage>
        <taxon>Bacteria</taxon>
        <taxon>Pseudomonadati</taxon>
        <taxon>Thermodesulfobacteriota</taxon>
        <taxon>Desulfuromonadia</taxon>
        <taxon>Geobacterales</taxon>
        <taxon>Geobacteraceae</taxon>
        <taxon>Pelotalea</taxon>
    </lineage>
</organism>
<reference evidence="1 2" key="1">
    <citation type="submission" date="2021-05" db="EMBL/GenBank/DDBJ databases">
        <title>The draft genome of Geobacter chapellei DSM 13688.</title>
        <authorList>
            <person name="Xu Z."/>
            <person name="Masuda Y."/>
            <person name="Itoh H."/>
            <person name="Senoo K."/>
        </authorList>
    </citation>
    <scope>NUCLEOTIDE SEQUENCE [LARGE SCALE GENOMIC DNA]</scope>
    <source>
        <strain evidence="1 2">DSM 13688</strain>
    </source>
</reference>
<evidence type="ECO:0000313" key="2">
    <source>
        <dbReference type="Proteomes" id="UP000784128"/>
    </source>
</evidence>
<gene>
    <name evidence="1" type="primary">tssF</name>
    <name evidence="1" type="ORF">KJB30_13355</name>
</gene>
<name>A0ABS5UAT0_9BACT</name>
<dbReference type="PANTHER" id="PTHR35370">
    <property type="entry name" value="CYTOPLASMIC PROTEIN-RELATED-RELATED"/>
    <property type="match status" value="1"/>
</dbReference>
<accession>A0ABS5UAT0</accession>
<protein>
    <submittedName>
        <fullName evidence="1">Type VI secretion system baseplate subunit TssF</fullName>
    </submittedName>
</protein>
<dbReference type="InterPro" id="IPR010272">
    <property type="entry name" value="T6SS_TssF"/>
</dbReference>
<keyword evidence="2" id="KW-1185">Reference proteome</keyword>